<protein>
    <submittedName>
        <fullName evidence="2">Hydrophobic/amphiphilic exporter-1, HAE1 family</fullName>
    </submittedName>
</protein>
<feature type="transmembrane region" description="Helical" evidence="1">
    <location>
        <begin position="434"/>
        <end position="456"/>
    </location>
</feature>
<dbReference type="GO" id="GO:0005886">
    <property type="term" value="C:plasma membrane"/>
    <property type="evidence" value="ECO:0007669"/>
    <property type="project" value="TreeGrafter"/>
</dbReference>
<gene>
    <name evidence="2" type="ORF">SAMN02745138_00881</name>
</gene>
<proteinExistence type="predicted"/>
<dbReference type="Proteomes" id="UP000183975">
    <property type="component" value="Unassembled WGS sequence"/>
</dbReference>
<sequence>MDITKISIKRPVAIMMVMFIIIILGAVSITKMEMELTPETEMSMVMIMTTYEDAGPEEVENLVTEKIESAVANVENVESISSTSSEGSSMVSIEFNYGTNLDTAITDLRDKLSMVEATLPDGCDSPNIMKMDMNSMPIATIVVSGDDMTSDELKSFAEDDIEPRLERQEGVASVDIMGGTEQEILIEIDPERLEGLGLTMTSIGQTLSAENSNQSGGSISYGEKSMTISTKLQMESIEDVKNTPIQIADGTVMRLGDIATVTETQKEITSISRYNGESCVTLSVTQSSDGNTVTAVNNILDEVEKLNAEYPDMTIEVVSESGSTIEDSVMNVVSNIFTGAILSVLVMFVFLKNIGLTGVIAVSMPISIIGTFVFLYFSGTTLNMISLGGLSVGVGMLVDNSVVMLENIYRYRTTLGYGKVKGTYRAGREVRSSLIASTLTTIVVFIPFVFVSGMMMQMMTDLALAIVFSLAMSLISAMTVVPMLAGNYVNNVHRNKAPKKLDFINKMLNMFDIGMKKLSELYGRFLRWAVWHKKRTLSCVLLVFLASLCMLPSVGMELMPFSDEGTFSVTVKAPKGSNLDTVDALSLQVEEILEQIPEMVSMSVTMSGSSGSIMGSSEESSISCVLVDKNERDRSTDEIVEEVRNSVKNIAGAEISVSSSSSMGSMMGGGVSVEIYGDDMDKLQEISDQIASQMEQVEGVRQVSSSLEDQDTEVALKIDKERARQYGLTGSDIASQVRNTVSGFTATTLKADGTEMDIRIVFPDDSMSTLSDINDLSIMTGDGKVIPLSSVAEITMENVPSSISRDDQSRYVTISCDVYGRDSGSVGNDIQAIIDQMTVPDGYSVKLGGTNEMMNDTFSSLGLVIVLAIALVYMVMAAQFESFVNPFIIMFTIPLAFTGAIFLLFITGEPLSMMALIGCLVLVGIVVNNGIVLIDYIDILRNRDGYSLVDAILTACPTRLRPILMTALTTILGQFPMIFSNGTNSETLKGMGLVIAGGLAASTFLTLVVVPLLYMILDRFVQAFRNKMKFTKKANPYEIEQECC</sequence>
<feature type="transmembrane region" description="Helical" evidence="1">
    <location>
        <begin position="358"/>
        <end position="378"/>
    </location>
</feature>
<dbReference type="SUPFAM" id="SSF82714">
    <property type="entry name" value="Multidrug efflux transporter AcrB TolC docking domain, DN and DC subdomains"/>
    <property type="match status" value="2"/>
</dbReference>
<feature type="transmembrane region" description="Helical" evidence="1">
    <location>
        <begin position="887"/>
        <end position="907"/>
    </location>
</feature>
<dbReference type="InterPro" id="IPR027463">
    <property type="entry name" value="AcrB_DN_DC_subdom"/>
</dbReference>
<keyword evidence="1" id="KW-0472">Membrane</keyword>
<dbReference type="PRINTS" id="PR00702">
    <property type="entry name" value="ACRIFLAVINRP"/>
</dbReference>
<dbReference type="RefSeq" id="WP_072849614.1">
    <property type="nucleotide sequence ID" value="NZ_FRAH01000010.1"/>
</dbReference>
<dbReference type="InterPro" id="IPR001036">
    <property type="entry name" value="Acrflvin-R"/>
</dbReference>
<evidence type="ECO:0000256" key="1">
    <source>
        <dbReference type="SAM" id="Phobius"/>
    </source>
</evidence>
<feature type="transmembrane region" description="Helical" evidence="1">
    <location>
        <begin position="384"/>
        <end position="405"/>
    </location>
</feature>
<keyword evidence="1" id="KW-0812">Transmembrane</keyword>
<evidence type="ECO:0000313" key="2">
    <source>
        <dbReference type="EMBL" id="SHJ95723.1"/>
    </source>
</evidence>
<name>A0A1M6NJ71_9FIRM</name>
<dbReference type="SUPFAM" id="SSF82866">
    <property type="entry name" value="Multidrug efflux transporter AcrB transmembrane domain"/>
    <property type="match status" value="2"/>
</dbReference>
<feature type="transmembrane region" description="Helical" evidence="1">
    <location>
        <begin position="913"/>
        <end position="939"/>
    </location>
</feature>
<reference evidence="2 3" key="1">
    <citation type="submission" date="2016-11" db="EMBL/GenBank/DDBJ databases">
        <authorList>
            <person name="Jaros S."/>
            <person name="Januszkiewicz K."/>
            <person name="Wedrychowicz H."/>
        </authorList>
    </citation>
    <scope>NUCLEOTIDE SEQUENCE [LARGE SCALE GENOMIC DNA]</scope>
    <source>
        <strain evidence="2 3">DSM 14214</strain>
    </source>
</reference>
<organism evidence="2 3">
    <name type="scientific">Anaerotignum lactatifermentans DSM 14214</name>
    <dbReference type="NCBI Taxonomy" id="1121323"/>
    <lineage>
        <taxon>Bacteria</taxon>
        <taxon>Bacillati</taxon>
        <taxon>Bacillota</taxon>
        <taxon>Clostridia</taxon>
        <taxon>Lachnospirales</taxon>
        <taxon>Anaerotignaceae</taxon>
        <taxon>Anaerotignum</taxon>
    </lineage>
</organism>
<feature type="transmembrane region" description="Helical" evidence="1">
    <location>
        <begin position="857"/>
        <end position="875"/>
    </location>
</feature>
<dbReference type="GO" id="GO:0042910">
    <property type="term" value="F:xenobiotic transmembrane transporter activity"/>
    <property type="evidence" value="ECO:0007669"/>
    <property type="project" value="TreeGrafter"/>
</dbReference>
<dbReference type="Gene3D" id="3.30.2090.10">
    <property type="entry name" value="Multidrug efflux transporter AcrB TolC docking domain, DN and DC subdomains"/>
    <property type="match status" value="2"/>
</dbReference>
<feature type="transmembrane region" description="Helical" evidence="1">
    <location>
        <begin position="991"/>
        <end position="1017"/>
    </location>
</feature>
<dbReference type="SUPFAM" id="SSF82693">
    <property type="entry name" value="Multidrug efflux transporter AcrB pore domain, PN1, PN2, PC1 and PC2 subdomains"/>
    <property type="match status" value="3"/>
</dbReference>
<accession>A0A1M6NJ71</accession>
<evidence type="ECO:0000313" key="3">
    <source>
        <dbReference type="Proteomes" id="UP000183975"/>
    </source>
</evidence>
<dbReference type="PANTHER" id="PTHR32063:SF0">
    <property type="entry name" value="SWARMING MOTILITY PROTEIN SWRC"/>
    <property type="match status" value="1"/>
</dbReference>
<feature type="transmembrane region" description="Helical" evidence="1">
    <location>
        <begin position="536"/>
        <end position="554"/>
    </location>
</feature>
<dbReference type="Gene3D" id="3.30.70.1320">
    <property type="entry name" value="Multidrug efflux transporter AcrB pore domain like"/>
    <property type="match status" value="1"/>
</dbReference>
<dbReference type="EMBL" id="FRAH01000010">
    <property type="protein sequence ID" value="SHJ95723.1"/>
    <property type="molecule type" value="Genomic_DNA"/>
</dbReference>
<feature type="transmembrane region" description="Helical" evidence="1">
    <location>
        <begin position="332"/>
        <end position="351"/>
    </location>
</feature>
<keyword evidence="3" id="KW-1185">Reference proteome</keyword>
<feature type="transmembrane region" description="Helical" evidence="1">
    <location>
        <begin position="12"/>
        <end position="30"/>
    </location>
</feature>
<feature type="transmembrane region" description="Helical" evidence="1">
    <location>
        <begin position="960"/>
        <end position="979"/>
    </location>
</feature>
<dbReference type="AlphaFoldDB" id="A0A1M6NJ71"/>
<dbReference type="Gene3D" id="3.30.70.1430">
    <property type="entry name" value="Multidrug efflux transporter AcrB pore domain"/>
    <property type="match status" value="2"/>
</dbReference>
<feature type="transmembrane region" description="Helical" evidence="1">
    <location>
        <begin position="462"/>
        <end position="489"/>
    </location>
</feature>
<dbReference type="PANTHER" id="PTHR32063">
    <property type="match status" value="1"/>
</dbReference>
<dbReference type="OrthoDB" id="9757876at2"/>
<dbReference type="Gene3D" id="3.30.70.1440">
    <property type="entry name" value="Multidrug efflux transporter AcrB pore domain"/>
    <property type="match status" value="1"/>
</dbReference>
<dbReference type="Gene3D" id="1.20.1640.10">
    <property type="entry name" value="Multidrug efflux transporter AcrB transmembrane domain"/>
    <property type="match status" value="2"/>
</dbReference>
<keyword evidence="1" id="KW-1133">Transmembrane helix</keyword>
<dbReference type="Pfam" id="PF00873">
    <property type="entry name" value="ACR_tran"/>
    <property type="match status" value="1"/>
</dbReference>